<dbReference type="AlphaFoldDB" id="A0A4R4YDU9"/>
<comment type="caution">
    <text evidence="1">The sequence shown here is derived from an EMBL/GenBank/DDBJ whole genome shotgun (WGS) entry which is preliminary data.</text>
</comment>
<keyword evidence="2" id="KW-1185">Reference proteome</keyword>
<proteinExistence type="predicted"/>
<dbReference type="InterPro" id="IPR029063">
    <property type="entry name" value="SAM-dependent_MTases_sf"/>
</dbReference>
<reference evidence="1 2" key="1">
    <citation type="submission" date="2019-03" db="EMBL/GenBank/DDBJ databases">
        <title>Draft genome sequences of novel Actinobacteria.</title>
        <authorList>
            <person name="Sahin N."/>
            <person name="Ay H."/>
            <person name="Saygin H."/>
        </authorList>
    </citation>
    <scope>NUCLEOTIDE SEQUENCE [LARGE SCALE GENOMIC DNA]</scope>
    <source>
        <strain evidence="1 2">7K502</strain>
    </source>
</reference>
<protein>
    <submittedName>
        <fullName evidence="1">Uncharacterized protein</fullName>
    </submittedName>
</protein>
<dbReference type="Pfam" id="PF04672">
    <property type="entry name" value="Methyltransf_19"/>
    <property type="match status" value="1"/>
</dbReference>
<sequence>MPPSEFQRSPLAKPVCHSGTLCLSTRPRAGVCAQSVRTRDAALAAISVEPARDLALHFIPDDDAAHELVARLLEPLPSGSVVDDHHRRYTATFWANGIPLVARSKDEVERFFTGLDLVAPGVILAHR</sequence>
<dbReference type="InterPro" id="IPR006764">
    <property type="entry name" value="SAM_dep_MeTrfase_SAV2177_type"/>
</dbReference>
<dbReference type="Proteomes" id="UP000294947">
    <property type="component" value="Unassembled WGS sequence"/>
</dbReference>
<organism evidence="1 2">
    <name type="scientific">Saccharopolyspora elongata</name>
    <dbReference type="NCBI Taxonomy" id="2530387"/>
    <lineage>
        <taxon>Bacteria</taxon>
        <taxon>Bacillati</taxon>
        <taxon>Actinomycetota</taxon>
        <taxon>Actinomycetes</taxon>
        <taxon>Pseudonocardiales</taxon>
        <taxon>Pseudonocardiaceae</taxon>
        <taxon>Saccharopolyspora</taxon>
    </lineage>
</organism>
<accession>A0A4R4YDU9</accession>
<evidence type="ECO:0000313" key="2">
    <source>
        <dbReference type="Proteomes" id="UP000294947"/>
    </source>
</evidence>
<dbReference type="EMBL" id="SMKW01000059">
    <property type="protein sequence ID" value="TDD41352.1"/>
    <property type="molecule type" value="Genomic_DNA"/>
</dbReference>
<dbReference type="Gene3D" id="3.40.50.150">
    <property type="entry name" value="Vaccinia Virus protein VP39"/>
    <property type="match status" value="1"/>
</dbReference>
<evidence type="ECO:0000313" key="1">
    <source>
        <dbReference type="EMBL" id="TDD41352.1"/>
    </source>
</evidence>
<name>A0A4R4YDU9_9PSEU</name>
<gene>
    <name evidence="1" type="ORF">E1288_32765</name>
</gene>